<dbReference type="Pfam" id="PF13649">
    <property type="entry name" value="Methyltransf_25"/>
    <property type="match status" value="1"/>
</dbReference>
<accession>A0A2N1NYP5</accession>
<dbReference type="GO" id="GO:0032259">
    <property type="term" value="P:methylation"/>
    <property type="evidence" value="ECO:0007669"/>
    <property type="project" value="UniProtKB-KW"/>
</dbReference>
<dbReference type="InterPro" id="IPR041698">
    <property type="entry name" value="Methyltransf_25"/>
</dbReference>
<dbReference type="GO" id="GO:0008168">
    <property type="term" value="F:methyltransferase activity"/>
    <property type="evidence" value="ECO:0007669"/>
    <property type="project" value="UniProtKB-KW"/>
</dbReference>
<dbReference type="PANTHER" id="PTHR43591">
    <property type="entry name" value="METHYLTRANSFERASE"/>
    <property type="match status" value="1"/>
</dbReference>
<reference evidence="2 3" key="2">
    <citation type="submission" date="2017-10" db="EMBL/GenBank/DDBJ databases">
        <title>Extensive intraspecific genome diversity in a model arbuscular mycorrhizal fungus.</title>
        <authorList>
            <person name="Chen E.C.H."/>
            <person name="Morin E."/>
            <person name="Baudet D."/>
            <person name="Noel J."/>
            <person name="Ndikumana S."/>
            <person name="Charron P."/>
            <person name="St-Onge C."/>
            <person name="Giorgi J."/>
            <person name="Grigoriev I.V."/>
            <person name="Roux C."/>
            <person name="Martin F.M."/>
            <person name="Corradi N."/>
        </authorList>
    </citation>
    <scope>NUCLEOTIDE SEQUENCE [LARGE SCALE GENOMIC DNA]</scope>
    <source>
        <strain evidence="2 3">C2</strain>
    </source>
</reference>
<reference evidence="2 3" key="1">
    <citation type="submission" date="2016-04" db="EMBL/GenBank/DDBJ databases">
        <title>Genome analyses suggest a sexual origin of heterokaryosis in a supposedly ancient asexual fungus.</title>
        <authorList>
            <person name="Ropars J."/>
            <person name="Sedzielewska K."/>
            <person name="Noel J."/>
            <person name="Charron P."/>
            <person name="Farinelli L."/>
            <person name="Marton T."/>
            <person name="Kruger M."/>
            <person name="Pelin A."/>
            <person name="Brachmann A."/>
            <person name="Corradi N."/>
        </authorList>
    </citation>
    <scope>NUCLEOTIDE SEQUENCE [LARGE SCALE GENOMIC DNA]</scope>
    <source>
        <strain evidence="2 3">C2</strain>
    </source>
</reference>
<dbReference type="CDD" id="cd02440">
    <property type="entry name" value="AdoMet_MTases"/>
    <property type="match status" value="1"/>
</dbReference>
<gene>
    <name evidence="2" type="ORF">RhiirC2_705381</name>
</gene>
<dbReference type="VEuPathDB" id="FungiDB:RhiirFUN_006829"/>
<dbReference type="InterPro" id="IPR029063">
    <property type="entry name" value="SAM-dependent_MTases_sf"/>
</dbReference>
<organism evidence="2 3">
    <name type="scientific">Rhizophagus irregularis</name>
    <dbReference type="NCBI Taxonomy" id="588596"/>
    <lineage>
        <taxon>Eukaryota</taxon>
        <taxon>Fungi</taxon>
        <taxon>Fungi incertae sedis</taxon>
        <taxon>Mucoromycota</taxon>
        <taxon>Glomeromycotina</taxon>
        <taxon>Glomeromycetes</taxon>
        <taxon>Glomerales</taxon>
        <taxon>Glomeraceae</taxon>
        <taxon>Rhizophagus</taxon>
    </lineage>
</organism>
<proteinExistence type="predicted"/>
<dbReference type="VEuPathDB" id="FungiDB:FUN_004673"/>
<dbReference type="PANTHER" id="PTHR43591:SF24">
    <property type="entry name" value="2-METHOXY-6-POLYPRENYL-1,4-BENZOQUINOL METHYLASE, MITOCHONDRIAL"/>
    <property type="match status" value="1"/>
</dbReference>
<evidence type="ECO:0000313" key="2">
    <source>
        <dbReference type="EMBL" id="PKK78982.1"/>
    </source>
</evidence>
<feature type="domain" description="Methyltransferase" evidence="1">
    <location>
        <begin position="86"/>
        <end position="178"/>
    </location>
</feature>
<dbReference type="Gene3D" id="3.40.50.150">
    <property type="entry name" value="Vaccinia Virus protein VP39"/>
    <property type="match status" value="1"/>
</dbReference>
<evidence type="ECO:0000313" key="3">
    <source>
        <dbReference type="Proteomes" id="UP000233469"/>
    </source>
</evidence>
<dbReference type="AlphaFoldDB" id="A0A2N1NYP5"/>
<comment type="caution">
    <text evidence="2">The sequence shown here is derived from an EMBL/GenBank/DDBJ whole genome shotgun (WGS) entry which is preliminary data.</text>
</comment>
<dbReference type="VEuPathDB" id="FungiDB:RhiirA1_453736"/>
<name>A0A2N1NYP5_9GLOM</name>
<protein>
    <submittedName>
        <fullName evidence="2">S-adenosyl-L-methionine-dependent methyltransferase</fullName>
    </submittedName>
</protein>
<keyword evidence="2" id="KW-0808">Transferase</keyword>
<dbReference type="Proteomes" id="UP000233469">
    <property type="component" value="Unassembled WGS sequence"/>
</dbReference>
<dbReference type="EMBL" id="LLXL01000061">
    <property type="protein sequence ID" value="PKK78982.1"/>
    <property type="molecule type" value="Genomic_DNA"/>
</dbReference>
<sequence>MKNRLEEMLKSIEPSQIKKFLKKTFMKYNNSHNNNNNNHHNHYNEDPQSNLENINRSNLLHAYYRYIWNSNFSSPIERNLHSGANVIDLGCGSGIWLTELSSEYSNSNFIGIDNNEIFPIEKVSKNLKFIKHNILNGIPFEDNTFDFIHVRFMIKCFSETEWKTLILPEIFRICKPGGWIEIMDSDTNLYNAGPKTEGYNRKTSEILKSLYPLMSKVLNLNQENYAKLSKQILEEITKNKTYGKTYRIITQKHL</sequence>
<evidence type="ECO:0000259" key="1">
    <source>
        <dbReference type="Pfam" id="PF13649"/>
    </source>
</evidence>
<dbReference type="SUPFAM" id="SSF53335">
    <property type="entry name" value="S-adenosyl-L-methionine-dependent methyltransferases"/>
    <property type="match status" value="1"/>
</dbReference>
<keyword evidence="2" id="KW-0489">Methyltransferase</keyword>